<dbReference type="NCBIfam" id="TIGR03026">
    <property type="entry name" value="NDP-sugDHase"/>
    <property type="match status" value="1"/>
</dbReference>
<name>A0A0S7B7L0_9CHLR</name>
<dbReference type="PIRSF" id="PIRSF000124">
    <property type="entry name" value="UDPglc_GDPman_dh"/>
    <property type="match status" value="1"/>
</dbReference>
<keyword evidence="2" id="KW-0520">NAD</keyword>
<dbReference type="SMART" id="SM00984">
    <property type="entry name" value="UDPG_MGDP_dh_C"/>
    <property type="match status" value="1"/>
</dbReference>
<dbReference type="Gene3D" id="3.40.50.720">
    <property type="entry name" value="NAD(P)-binding Rossmann-like Domain"/>
    <property type="match status" value="2"/>
</dbReference>
<dbReference type="Proteomes" id="UP000055060">
    <property type="component" value="Unassembled WGS sequence"/>
</dbReference>
<gene>
    <name evidence="5" type="ORF">LARV_01158</name>
</gene>
<dbReference type="SUPFAM" id="SSF52413">
    <property type="entry name" value="UDP-glucose/GDP-mannose dehydrogenase C-terminal domain"/>
    <property type="match status" value="1"/>
</dbReference>
<dbReference type="SUPFAM" id="SSF51735">
    <property type="entry name" value="NAD(P)-binding Rossmann-fold domains"/>
    <property type="match status" value="1"/>
</dbReference>
<evidence type="ECO:0000256" key="2">
    <source>
        <dbReference type="ARBA" id="ARBA00023027"/>
    </source>
</evidence>
<protein>
    <submittedName>
        <fullName evidence="5">Nucleotide sugar dehydrogenase</fullName>
    </submittedName>
</protein>
<evidence type="ECO:0000259" key="4">
    <source>
        <dbReference type="SMART" id="SM00984"/>
    </source>
</evidence>
<dbReference type="Pfam" id="PF03720">
    <property type="entry name" value="UDPG_MGDP_dh_C"/>
    <property type="match status" value="1"/>
</dbReference>
<keyword evidence="6" id="KW-1185">Reference proteome</keyword>
<dbReference type="GO" id="GO:0051287">
    <property type="term" value="F:NAD binding"/>
    <property type="evidence" value="ECO:0007669"/>
    <property type="project" value="InterPro"/>
</dbReference>
<evidence type="ECO:0000313" key="6">
    <source>
        <dbReference type="Proteomes" id="UP000055060"/>
    </source>
</evidence>
<dbReference type="STRING" id="360412.LARV_01158"/>
<dbReference type="InterPro" id="IPR001732">
    <property type="entry name" value="UDP-Glc/GDP-Man_DH_N"/>
</dbReference>
<dbReference type="InterPro" id="IPR036291">
    <property type="entry name" value="NAD(P)-bd_dom_sf"/>
</dbReference>
<evidence type="ECO:0000256" key="3">
    <source>
        <dbReference type="PIRNR" id="PIRNR000124"/>
    </source>
</evidence>
<dbReference type="OrthoDB" id="9803238at2"/>
<dbReference type="InterPro" id="IPR017476">
    <property type="entry name" value="UDP-Glc/GDP-Man"/>
</dbReference>
<dbReference type="EMBL" id="DF967972">
    <property type="protein sequence ID" value="GAP13404.1"/>
    <property type="molecule type" value="Genomic_DNA"/>
</dbReference>
<dbReference type="InterPro" id="IPR008927">
    <property type="entry name" value="6-PGluconate_DH-like_C_sf"/>
</dbReference>
<dbReference type="AlphaFoldDB" id="A0A0S7B7L0"/>
<feature type="domain" description="UDP-glucose/GDP-mannose dehydrogenase C-terminal" evidence="4">
    <location>
        <begin position="310"/>
        <end position="408"/>
    </location>
</feature>
<accession>A0A0S7B7L0</accession>
<sequence>MKFNKICVIGLGYIGLPTASTFATSGVQVIGVDVNPQIVAGLKNGHLHIVEPGLRTLVQAALGSGHLTISDKPEEADAFVIAVPTPFFDDKRADLDFVRSATESILPVLRRGNLVVLESTSPPLTTTNIVAPILERSGLKAGVDFHLAYSPERVLPGQILRELIENARVIGGVDRASSEAGRDLYGIFVKGEIVLTDATTAEMVKLMENTYRDVNIAIANEFSRLADRFGVDVWEAISIANRHPRVRILNPGPGVGGHCISVDPWFLVEAAPDLTPLIATARKVNDGQPKYVVDLVRRALGGNLEGRRVAALGLSYKPDVDDLRESPAVEVARLLQDAGANVTAYEPFKTDAQIEGLHIVPTLAEAIAEADALLLLVGHTQLRDLQPETVAQMTPARVVVDTVNGWPAAAWQGLGFRVFKIGVRK</sequence>
<proteinExistence type="inferred from homology"/>
<reference evidence="5" key="1">
    <citation type="submission" date="2015-07" db="EMBL/GenBank/DDBJ databases">
        <title>Draft Genome Sequences of Anaerolinea thermolimosa IMO-1, Bellilinea caldifistulae GOMI-1, Leptolinea tardivitalis YMTK-2, Levilinea saccharolytica KIBI-1,Longilinea arvoryzae KOME-1, Previously Described as Members of the Anaerolineaceae (Chloroflexi).</title>
        <authorList>
            <person name="Sekiguchi Y."/>
            <person name="Ohashi A."/>
            <person name="Matsuura N."/>
            <person name="Tourlousse M.D."/>
        </authorList>
    </citation>
    <scope>NUCLEOTIDE SEQUENCE [LARGE SCALE GENOMIC DNA]</scope>
    <source>
        <strain evidence="5">KOME-1</strain>
    </source>
</reference>
<dbReference type="RefSeq" id="WP_075072743.1">
    <property type="nucleotide sequence ID" value="NZ_DF967972.1"/>
</dbReference>
<evidence type="ECO:0000256" key="1">
    <source>
        <dbReference type="ARBA" id="ARBA00023002"/>
    </source>
</evidence>
<dbReference type="PANTHER" id="PTHR43491:SF1">
    <property type="entry name" value="UDP-N-ACETYL-D-MANNOSAMINE DEHYDROGENASE"/>
    <property type="match status" value="1"/>
</dbReference>
<dbReference type="InterPro" id="IPR036220">
    <property type="entry name" value="UDP-Glc/GDP-Man_DH_C_sf"/>
</dbReference>
<dbReference type="Pfam" id="PF03721">
    <property type="entry name" value="UDPG_MGDP_dh_N"/>
    <property type="match status" value="1"/>
</dbReference>
<dbReference type="GO" id="GO:0000271">
    <property type="term" value="P:polysaccharide biosynthetic process"/>
    <property type="evidence" value="ECO:0007669"/>
    <property type="project" value="InterPro"/>
</dbReference>
<dbReference type="InterPro" id="IPR014026">
    <property type="entry name" value="UDP-Glc/GDP-Man_DH_dimer"/>
</dbReference>
<dbReference type="NCBIfam" id="NF008286">
    <property type="entry name" value="PRK11064.1"/>
    <property type="match status" value="1"/>
</dbReference>
<organism evidence="5">
    <name type="scientific">Longilinea arvoryzae</name>
    <dbReference type="NCBI Taxonomy" id="360412"/>
    <lineage>
        <taxon>Bacteria</taxon>
        <taxon>Bacillati</taxon>
        <taxon>Chloroflexota</taxon>
        <taxon>Anaerolineae</taxon>
        <taxon>Anaerolineales</taxon>
        <taxon>Anaerolineaceae</taxon>
        <taxon>Longilinea</taxon>
    </lineage>
</organism>
<dbReference type="Pfam" id="PF00984">
    <property type="entry name" value="UDPG_MGDP_dh"/>
    <property type="match status" value="1"/>
</dbReference>
<evidence type="ECO:0000313" key="5">
    <source>
        <dbReference type="EMBL" id="GAP13404.1"/>
    </source>
</evidence>
<keyword evidence="1" id="KW-0560">Oxidoreductase</keyword>
<dbReference type="InterPro" id="IPR028359">
    <property type="entry name" value="UDP_ManNAc/GlcNAc_DH"/>
</dbReference>
<dbReference type="GO" id="GO:0016616">
    <property type="term" value="F:oxidoreductase activity, acting on the CH-OH group of donors, NAD or NADP as acceptor"/>
    <property type="evidence" value="ECO:0007669"/>
    <property type="project" value="InterPro"/>
</dbReference>
<dbReference type="PIRSF" id="PIRSF500136">
    <property type="entry name" value="UDP_ManNAc_DH"/>
    <property type="match status" value="1"/>
</dbReference>
<dbReference type="GO" id="GO:0016628">
    <property type="term" value="F:oxidoreductase activity, acting on the CH-CH group of donors, NAD or NADP as acceptor"/>
    <property type="evidence" value="ECO:0007669"/>
    <property type="project" value="InterPro"/>
</dbReference>
<dbReference type="PANTHER" id="PTHR43491">
    <property type="entry name" value="UDP-N-ACETYL-D-MANNOSAMINE DEHYDROGENASE"/>
    <property type="match status" value="1"/>
</dbReference>
<dbReference type="InterPro" id="IPR014027">
    <property type="entry name" value="UDP-Glc/GDP-Man_DH_C"/>
</dbReference>
<comment type="similarity">
    <text evidence="3">Belongs to the UDP-glucose/GDP-mannose dehydrogenase family.</text>
</comment>
<dbReference type="SUPFAM" id="SSF48179">
    <property type="entry name" value="6-phosphogluconate dehydrogenase C-terminal domain-like"/>
    <property type="match status" value="1"/>
</dbReference>